<dbReference type="PANTHER" id="PTHR40027">
    <property type="entry name" value="CELL DIVISION PROTEIN DIVIC"/>
    <property type="match status" value="1"/>
</dbReference>
<dbReference type="Pfam" id="PF04977">
    <property type="entry name" value="DivIC"/>
    <property type="match status" value="1"/>
</dbReference>
<dbReference type="InterPro" id="IPR007060">
    <property type="entry name" value="FtsL/DivIC"/>
</dbReference>
<evidence type="ECO:0000313" key="4">
    <source>
        <dbReference type="Proteomes" id="UP000626244"/>
    </source>
</evidence>
<gene>
    <name evidence="3" type="primary">divIC</name>
    <name evidence="3" type="ORF">GCM10007380_42760</name>
</gene>
<dbReference type="OrthoDB" id="2991180at2"/>
<keyword evidence="3" id="KW-0131">Cell cycle</keyword>
<keyword evidence="2" id="KW-0812">Transmembrane</keyword>
<sequence>MEHARKLDVTRQEYVKQKIVLVEEQFDIPNKRSIKKFFMRVSCFFMFAIPICLLLQSHFESQQLLYSSKMNQLQQASVELKDTKSEIEDSNHLINQLSDDEFIIEMARKNLFFSKEGEIIFPNIK</sequence>
<reference evidence="4" key="1">
    <citation type="journal article" date="2019" name="Int. J. Syst. Evol. Microbiol.">
        <title>The Global Catalogue of Microorganisms (GCM) 10K type strain sequencing project: providing services to taxonomists for standard genome sequencing and annotation.</title>
        <authorList>
            <consortium name="The Broad Institute Genomics Platform"/>
            <consortium name="The Broad Institute Genome Sequencing Center for Infectious Disease"/>
            <person name="Wu L."/>
            <person name="Ma J."/>
        </authorList>
    </citation>
    <scope>NUCLEOTIDE SEQUENCE [LARGE SCALE GENOMIC DNA]</scope>
    <source>
        <strain evidence="4">CGMCC 1.14993</strain>
    </source>
</reference>
<keyword evidence="2" id="KW-1133">Transmembrane helix</keyword>
<feature type="coiled-coil region" evidence="1">
    <location>
        <begin position="66"/>
        <end position="100"/>
    </location>
</feature>
<organism evidence="3 4">
    <name type="scientific">Gottfriedia solisilvae</name>
    <dbReference type="NCBI Taxonomy" id="1516104"/>
    <lineage>
        <taxon>Bacteria</taxon>
        <taxon>Bacillati</taxon>
        <taxon>Bacillota</taxon>
        <taxon>Bacilli</taxon>
        <taxon>Bacillales</taxon>
        <taxon>Bacillaceae</taxon>
        <taxon>Gottfriedia</taxon>
    </lineage>
</organism>
<dbReference type="InterPro" id="IPR039076">
    <property type="entry name" value="DivIC"/>
</dbReference>
<dbReference type="AlphaFoldDB" id="A0A8J3AX16"/>
<dbReference type="EMBL" id="BMHB01000007">
    <property type="protein sequence ID" value="GGI18407.1"/>
    <property type="molecule type" value="Genomic_DNA"/>
</dbReference>
<accession>A0A8J3AX16</accession>
<dbReference type="Proteomes" id="UP000626244">
    <property type="component" value="Unassembled WGS sequence"/>
</dbReference>
<evidence type="ECO:0000313" key="3">
    <source>
        <dbReference type="EMBL" id="GGI18407.1"/>
    </source>
</evidence>
<dbReference type="PANTHER" id="PTHR40027:SF1">
    <property type="entry name" value="CELL DIVISION PROTEIN DIVIC"/>
    <property type="match status" value="1"/>
</dbReference>
<comment type="caution">
    <text evidence="3">The sequence shown here is derived from an EMBL/GenBank/DDBJ whole genome shotgun (WGS) entry which is preliminary data.</text>
</comment>
<keyword evidence="2" id="KW-0472">Membrane</keyword>
<keyword evidence="4" id="KW-1185">Reference proteome</keyword>
<evidence type="ECO:0000256" key="1">
    <source>
        <dbReference type="SAM" id="Coils"/>
    </source>
</evidence>
<proteinExistence type="predicted"/>
<dbReference type="RefSeq" id="WP_088004057.1">
    <property type="nucleotide sequence ID" value="NZ_BMHB01000007.1"/>
</dbReference>
<feature type="transmembrane region" description="Helical" evidence="2">
    <location>
        <begin position="37"/>
        <end position="59"/>
    </location>
</feature>
<keyword evidence="1" id="KW-0175">Coiled coil</keyword>
<dbReference type="GO" id="GO:0051301">
    <property type="term" value="P:cell division"/>
    <property type="evidence" value="ECO:0007669"/>
    <property type="project" value="UniProtKB-KW"/>
</dbReference>
<keyword evidence="3" id="KW-0132">Cell division</keyword>
<name>A0A8J3AX16_9BACI</name>
<evidence type="ECO:0000256" key="2">
    <source>
        <dbReference type="SAM" id="Phobius"/>
    </source>
</evidence>
<protein>
    <submittedName>
        <fullName evidence="3">Cell division protein DIVIC</fullName>
    </submittedName>
</protein>